<protein>
    <submittedName>
        <fullName evidence="2">Uncharacterized protein</fullName>
    </submittedName>
</protein>
<dbReference type="CTD" id="36341268"/>
<dbReference type="RefSeq" id="XP_024350722.1">
    <property type="nucleotide sequence ID" value="XM_024494802.1"/>
</dbReference>
<proteinExistence type="predicted"/>
<dbReference type="GeneID" id="36341268"/>
<feature type="region of interest" description="Disordered" evidence="1">
    <location>
        <begin position="535"/>
        <end position="598"/>
    </location>
</feature>
<name>W6UF68_ECHGR</name>
<reference evidence="2 3" key="1">
    <citation type="journal article" date="2013" name="Nat. Genet.">
        <title>The genome of the hydatid tapeworm Echinococcus granulosus.</title>
        <authorList>
            <person name="Zheng H."/>
            <person name="Zhang W."/>
            <person name="Zhang L."/>
            <person name="Zhang Z."/>
            <person name="Li J."/>
            <person name="Lu G."/>
            <person name="Zhu Y."/>
            <person name="Wang Y."/>
            <person name="Huang Y."/>
            <person name="Liu J."/>
            <person name="Kang H."/>
            <person name="Chen J."/>
            <person name="Wang L."/>
            <person name="Chen A."/>
            <person name="Yu S."/>
            <person name="Gao Z."/>
            <person name="Jin L."/>
            <person name="Gu W."/>
            <person name="Wang Z."/>
            <person name="Zhao L."/>
            <person name="Shi B."/>
            <person name="Wen H."/>
            <person name="Lin R."/>
            <person name="Jones M.K."/>
            <person name="Brejova B."/>
            <person name="Vinar T."/>
            <person name="Zhao G."/>
            <person name="McManus D.P."/>
            <person name="Chen Z."/>
            <person name="Zhou Y."/>
            <person name="Wang S."/>
        </authorList>
    </citation>
    <scope>NUCLEOTIDE SEQUENCE [LARGE SCALE GENOMIC DNA]</scope>
</reference>
<organism evidence="2 3">
    <name type="scientific">Echinococcus granulosus</name>
    <name type="common">Hydatid tapeworm</name>
    <dbReference type="NCBI Taxonomy" id="6210"/>
    <lineage>
        <taxon>Eukaryota</taxon>
        <taxon>Metazoa</taxon>
        <taxon>Spiralia</taxon>
        <taxon>Lophotrochozoa</taxon>
        <taxon>Platyhelminthes</taxon>
        <taxon>Cestoda</taxon>
        <taxon>Eucestoda</taxon>
        <taxon>Cyclophyllidea</taxon>
        <taxon>Taeniidae</taxon>
        <taxon>Echinococcus</taxon>
        <taxon>Echinococcus granulosus group</taxon>
    </lineage>
</organism>
<sequence length="799" mass="89765">MEETPALVFKYKCRRNMFVARPATCRPALQTPTPIVSFHHRPERGRTTAKESHTPTVASFNPLKRAIRTKNVAKDKVEPELKEKATEQEATNKEVTLEFQRSYNSSLHLNVSPSSSIKFDRRDASSRIKLLAVVQRGESVEHSEKSTSTDSFLKCFKQLPDFPEGEEENSTALKSPGNLNDTAMELPLWAKVSHFQGNFMDNERPGSVGDIETVVSEEPRPIQSTVSISGDEKLKSQPFEVKRTNEFGSAVAHQRVIVRQLPLNYALSDENSKLSLVSRGIQCSDQLDGEEPEEENNGPPLRNTAPDSPYVTLHKCVREIYKQTCHCRAHSLCIGKRNPKVRDVSTWTSDGKIGEKRISRVSKIMQTEPPMHDMSTHFAGYVSRQSQKFQTAFHPLNYVQSRSFAPQTSTQTIFDMWDTATISDNSQISADPLSWHFDKLKLQRHCQSGDSRSESKRRKIRPLQSASLDCRGDHSSHYYQQQQERSHTYYPNAFSVSTQTPRKSAPPHCIQTTVRWRRGLDGADFKRWVGRHSVRRVATKSPPQNRDSMPASFNQKSVSSIAPEPSWSPQNSTTNAIASNGNVKINGKENGVNTGAADGKSAKIRGFNHKQCETEKNDFNSFDRSSKFLPKKSVQVRRLSMNPTAIGAKTTTVPTAATRRTRTNTISPKKHLLTCFSSKSTPLTRPPEGITTPSLPSLPDDTVQLEAIGNYSSAFCSEWSPILRTKTLWVAVSSLTRETALTSQGPMKTMNKLDSVLRIKERDHELQVDKCAQVEQPARRTLTLWQRSSECQVDQLHSG</sequence>
<dbReference type="OMA" id="MWDTATI"/>
<comment type="caution">
    <text evidence="2">The sequence shown here is derived from an EMBL/GenBank/DDBJ whole genome shotgun (WGS) entry which is preliminary data.</text>
</comment>
<feature type="region of interest" description="Disordered" evidence="1">
    <location>
        <begin position="285"/>
        <end position="307"/>
    </location>
</feature>
<dbReference type="OrthoDB" id="6258113at2759"/>
<keyword evidence="3" id="KW-1185">Reference proteome</keyword>
<dbReference type="EMBL" id="APAU02000042">
    <property type="protein sequence ID" value="EUB59526.1"/>
    <property type="molecule type" value="Genomic_DNA"/>
</dbReference>
<evidence type="ECO:0000313" key="2">
    <source>
        <dbReference type="EMBL" id="EUB59526.1"/>
    </source>
</evidence>
<dbReference type="KEGG" id="egl:EGR_05553"/>
<dbReference type="AlphaFoldDB" id="W6UF68"/>
<feature type="compositionally biased region" description="Acidic residues" evidence="1">
    <location>
        <begin position="287"/>
        <end position="296"/>
    </location>
</feature>
<feature type="region of interest" description="Disordered" evidence="1">
    <location>
        <begin position="446"/>
        <end position="484"/>
    </location>
</feature>
<gene>
    <name evidence="2" type="ORF">EGR_05553</name>
</gene>
<accession>W6UF68</accession>
<evidence type="ECO:0000256" key="1">
    <source>
        <dbReference type="SAM" id="MobiDB-lite"/>
    </source>
</evidence>
<evidence type="ECO:0000313" key="3">
    <source>
        <dbReference type="Proteomes" id="UP000019149"/>
    </source>
</evidence>
<dbReference type="Proteomes" id="UP000019149">
    <property type="component" value="Unassembled WGS sequence"/>
</dbReference>
<feature type="compositionally biased region" description="Polar residues" evidence="1">
    <location>
        <begin position="541"/>
        <end position="560"/>
    </location>
</feature>
<feature type="compositionally biased region" description="Polar residues" evidence="1">
    <location>
        <begin position="567"/>
        <end position="583"/>
    </location>
</feature>